<evidence type="ECO:0000256" key="1">
    <source>
        <dbReference type="SAM" id="MobiDB-lite"/>
    </source>
</evidence>
<organism evidence="2 3">
    <name type="scientific">Blyttiomyces helicus</name>
    <dbReference type="NCBI Taxonomy" id="388810"/>
    <lineage>
        <taxon>Eukaryota</taxon>
        <taxon>Fungi</taxon>
        <taxon>Fungi incertae sedis</taxon>
        <taxon>Chytridiomycota</taxon>
        <taxon>Chytridiomycota incertae sedis</taxon>
        <taxon>Chytridiomycetes</taxon>
        <taxon>Chytridiomycetes incertae sedis</taxon>
        <taxon>Blyttiomyces</taxon>
    </lineage>
</organism>
<protein>
    <submittedName>
        <fullName evidence="2">Uncharacterized protein</fullName>
    </submittedName>
</protein>
<accession>A0A4P9WD18</accession>
<sequence length="752" mass="82287">MLLHFPQHHFAEPPGAPRRPSVRSRFSILPTSTLMVSGFSFGGLRARGRAMLLLCLLLLALWYLLSSSHAVRGKTPIRGAGPVAKQVRPVLSPAALSDDTLLKASPPAARDVGAVEQQLETVDSQMEASVDPLFAEPLDPLNPLRTSKLANNLPFFGPMPVDLVGPARERAIAYARMAVRLQNEADAALARASDAKAMVGIAADTRIEGVVDRYWAAHSLHFNESVQHAAAERIRDFLVPAEPARTPLCLISVYEGSGGPLPAYATALLDSISMSNPYASLRLFVHNVTRDSIPLFPDSPNVKVVDIAKIQNSYQYRGFAGLAADALCSTFRNITTEDGWELRDPQCALLEQRLRAFQGNGGSAIDQLRGHYTNIFAPWVNPGRCDSWGWIQPETVIGDLPRWMDNALINNADIVTAHTGDDWRLYLRNAFTVHSYRRNPELVSSLWKNCEPLSTLEKIVDAFARPADWLALAEGCYSHGALKTPGVETVMVPWQAPSAVTLILLYKGHLSYCVGETSSEGCRGWVKSKVREREARERKEANAAALAAAQEAAALAREVAAPRARIPLAPAPATAADATPLAPPPRLDGERTPREIFSAPASRTFTLPSIRETQCASWIPVYWNICLGSSAAALPERDWQGKAYVQRISTPANTTSVSNPAKSNTATATNTTISVSILVYELPGDFIQMGLDRGVSEALVIRYADANADKEKEIEKPWTLEQTWFYSREKGSIQIVPGRSKKILLHTLDGWW</sequence>
<keyword evidence="3" id="KW-1185">Reference proteome</keyword>
<dbReference type="Proteomes" id="UP000269721">
    <property type="component" value="Unassembled WGS sequence"/>
</dbReference>
<dbReference type="OrthoDB" id="2112857at2759"/>
<name>A0A4P9WD18_9FUNG</name>
<dbReference type="AlphaFoldDB" id="A0A4P9WD18"/>
<evidence type="ECO:0000313" key="2">
    <source>
        <dbReference type="EMBL" id="RKO88820.1"/>
    </source>
</evidence>
<gene>
    <name evidence="2" type="ORF">BDK51DRAFT_49148</name>
</gene>
<evidence type="ECO:0000313" key="3">
    <source>
        <dbReference type="Proteomes" id="UP000269721"/>
    </source>
</evidence>
<reference evidence="3" key="1">
    <citation type="journal article" date="2018" name="Nat. Microbiol.">
        <title>Leveraging single-cell genomics to expand the fungal tree of life.</title>
        <authorList>
            <person name="Ahrendt S.R."/>
            <person name="Quandt C.A."/>
            <person name="Ciobanu D."/>
            <person name="Clum A."/>
            <person name="Salamov A."/>
            <person name="Andreopoulos B."/>
            <person name="Cheng J.F."/>
            <person name="Woyke T."/>
            <person name="Pelin A."/>
            <person name="Henrissat B."/>
            <person name="Reynolds N.K."/>
            <person name="Benny G.L."/>
            <person name="Smith M.E."/>
            <person name="James T.Y."/>
            <person name="Grigoriev I.V."/>
        </authorList>
    </citation>
    <scope>NUCLEOTIDE SEQUENCE [LARGE SCALE GENOMIC DNA]</scope>
</reference>
<feature type="region of interest" description="Disordered" evidence="1">
    <location>
        <begin position="572"/>
        <end position="592"/>
    </location>
</feature>
<proteinExistence type="predicted"/>
<dbReference type="EMBL" id="KZ996459">
    <property type="protein sequence ID" value="RKO88820.1"/>
    <property type="molecule type" value="Genomic_DNA"/>
</dbReference>